<name>A0A9P7ULV1_9PEZI</name>
<dbReference type="Proteomes" id="UP000699042">
    <property type="component" value="Unassembled WGS sequence"/>
</dbReference>
<reference evidence="1" key="1">
    <citation type="submission" date="2021-05" db="EMBL/GenBank/DDBJ databases">
        <title>Comparative genomics of three Colletotrichum scovillei strains and genetic complementation revealed genes involved fungal growth and virulence on chili pepper.</title>
        <authorList>
            <person name="Hsieh D.-K."/>
            <person name="Chuang S.-C."/>
            <person name="Chen C.-Y."/>
            <person name="Chao Y.-T."/>
            <person name="Lu M.-Y.J."/>
            <person name="Lee M.-H."/>
            <person name="Shih M.-C."/>
        </authorList>
    </citation>
    <scope>NUCLEOTIDE SEQUENCE</scope>
    <source>
        <strain evidence="1">Coll-153</strain>
    </source>
</reference>
<dbReference type="AlphaFoldDB" id="A0A9P7ULV1"/>
<keyword evidence="2" id="KW-1185">Reference proteome</keyword>
<gene>
    <name evidence="1" type="ORF">JMJ77_004700</name>
</gene>
<evidence type="ECO:0000313" key="1">
    <source>
        <dbReference type="EMBL" id="KAG7057311.1"/>
    </source>
</evidence>
<sequence length="83" mass="9112">MSVGPEWAHGAGRGRHSVAFQVSSRLQVTPFTVDKFFSTLPSDFSVTDTPRVLEVVYSTIGLCDGLSWLVSLHEAASRLRPHL</sequence>
<evidence type="ECO:0000313" key="2">
    <source>
        <dbReference type="Proteomes" id="UP000699042"/>
    </source>
</evidence>
<organism evidence="1 2">
    <name type="scientific">Colletotrichum scovillei</name>
    <dbReference type="NCBI Taxonomy" id="1209932"/>
    <lineage>
        <taxon>Eukaryota</taxon>
        <taxon>Fungi</taxon>
        <taxon>Dikarya</taxon>
        <taxon>Ascomycota</taxon>
        <taxon>Pezizomycotina</taxon>
        <taxon>Sordariomycetes</taxon>
        <taxon>Hypocreomycetidae</taxon>
        <taxon>Glomerellales</taxon>
        <taxon>Glomerellaceae</taxon>
        <taxon>Colletotrichum</taxon>
        <taxon>Colletotrichum acutatum species complex</taxon>
    </lineage>
</organism>
<accession>A0A9P7ULV1</accession>
<proteinExistence type="predicted"/>
<comment type="caution">
    <text evidence="1">The sequence shown here is derived from an EMBL/GenBank/DDBJ whole genome shotgun (WGS) entry which is preliminary data.</text>
</comment>
<dbReference type="EMBL" id="JAESDN010000001">
    <property type="protein sequence ID" value="KAG7057311.1"/>
    <property type="molecule type" value="Genomic_DNA"/>
</dbReference>
<protein>
    <submittedName>
        <fullName evidence="1">Uncharacterized protein</fullName>
    </submittedName>
</protein>